<reference evidence="1 2" key="1">
    <citation type="submission" date="2023-07" db="EMBL/GenBank/DDBJ databases">
        <title>Comparative genomics of wheat-associated soil bacteria to identify genetic determinants of phenazine resistance.</title>
        <authorList>
            <person name="Mouncey N."/>
        </authorList>
    </citation>
    <scope>NUCLEOTIDE SEQUENCE [LARGE SCALE GENOMIC DNA]</scope>
    <source>
        <strain evidence="1 2">V3I3</strain>
    </source>
</reference>
<accession>A0ABU0R5Q4</accession>
<dbReference type="Proteomes" id="UP001239083">
    <property type="component" value="Unassembled WGS sequence"/>
</dbReference>
<protein>
    <recommendedName>
        <fullName evidence="3">Lipoprotein</fullName>
    </recommendedName>
</protein>
<dbReference type="EMBL" id="JAUSYY010000001">
    <property type="protein sequence ID" value="MDQ0893417.1"/>
    <property type="molecule type" value="Genomic_DNA"/>
</dbReference>
<name>A0ABU0R5Q4_9MICO</name>
<evidence type="ECO:0000313" key="1">
    <source>
        <dbReference type="EMBL" id="MDQ0893417.1"/>
    </source>
</evidence>
<dbReference type="RefSeq" id="WP_307039828.1">
    <property type="nucleotide sequence ID" value="NZ_JAUSYY010000001.1"/>
</dbReference>
<proteinExistence type="predicted"/>
<sequence length="196" mass="20403">MPTALPTGPRARRAAAALAAAGVLALVLVGCGGTPAPTPSPEPSASAAEPIFASDEEALAAAKAAYERYLATVDQLTQDGGQDPDRIRDAVADGYVEELLDSLKSLRESGNRTSGTTAYDSMEVLERHEDDGVARVTVYVCLDVTGVRVLDANGADATPEGRDERRALQAFFESAAVGSEELLPSGSESWSGDDFC</sequence>
<gene>
    <name evidence="1" type="ORF">QFZ26_000972</name>
</gene>
<organism evidence="1 2">
    <name type="scientific">Agromyces ramosus</name>
    <dbReference type="NCBI Taxonomy" id="33879"/>
    <lineage>
        <taxon>Bacteria</taxon>
        <taxon>Bacillati</taxon>
        <taxon>Actinomycetota</taxon>
        <taxon>Actinomycetes</taxon>
        <taxon>Micrococcales</taxon>
        <taxon>Microbacteriaceae</taxon>
        <taxon>Agromyces</taxon>
    </lineage>
</organism>
<keyword evidence="2" id="KW-1185">Reference proteome</keyword>
<comment type="caution">
    <text evidence="1">The sequence shown here is derived from an EMBL/GenBank/DDBJ whole genome shotgun (WGS) entry which is preliminary data.</text>
</comment>
<evidence type="ECO:0008006" key="3">
    <source>
        <dbReference type="Google" id="ProtNLM"/>
    </source>
</evidence>
<evidence type="ECO:0000313" key="2">
    <source>
        <dbReference type="Proteomes" id="UP001239083"/>
    </source>
</evidence>